<dbReference type="KEGG" id="ruj:E5Z56_01995"/>
<evidence type="ECO:0000256" key="1">
    <source>
        <dbReference type="SAM" id="MobiDB-lite"/>
    </source>
</evidence>
<dbReference type="EMBL" id="CP039381">
    <property type="protein sequence ID" value="QCT06212.1"/>
    <property type="molecule type" value="Genomic_DNA"/>
</dbReference>
<protein>
    <submittedName>
        <fullName evidence="4">DUF4430 domain-containing protein</fullName>
    </submittedName>
</protein>
<sequence length="417" mass="45813">MKKLFALILVVITVILSFGVVNVSANSGYVTISFQDYGIRGSDKGDFPHQLGKIINKTKVKINKNDTIATVTLRLLKEKGIKPAYTGKPEMGGGFYLASIDNFTTVSGKKVSDGYGLGEFSVGSESGWMISYNNWFINKGASEFYVKNNDEIKWQFTATGLGKDIGCDFNNPNAKIKNLHFTSGKLSPSFSTNNKSYTLTLPKGKSTVAISATLENYYSRVTYHYNGKSYSDNEYFKVKDNTAITVKSVFDNGEGKKDSDTVTVKVKIPTSKTTKNTTDKTTKKNTNGNSSKAVNKNSVKNNPDNNINSIDNNSSKENKITDNKKNNTKETVTDNSKNISKETVSNTENATDNNEDNNSDVSDNSDNLSSESSNNSVKEINTVNGFFIFLIIIAGVVVLAIIVCIMILLKNNKERKQ</sequence>
<evidence type="ECO:0000313" key="4">
    <source>
        <dbReference type="EMBL" id="QCT06212.1"/>
    </source>
</evidence>
<dbReference type="AlphaFoldDB" id="A0A4P8XUC1"/>
<dbReference type="OrthoDB" id="411361at2"/>
<dbReference type="Proteomes" id="UP000301475">
    <property type="component" value="Chromosome"/>
</dbReference>
<gene>
    <name evidence="4" type="ORF">E5Z56_01995</name>
</gene>
<dbReference type="InterPro" id="IPR027954">
    <property type="entry name" value="Transcobalamin-like_C"/>
</dbReference>
<feature type="compositionally biased region" description="Basic and acidic residues" evidence="1">
    <location>
        <begin position="314"/>
        <end position="332"/>
    </location>
</feature>
<keyword evidence="5" id="KW-1185">Reference proteome</keyword>
<keyword evidence="2" id="KW-1133">Transmembrane helix</keyword>
<feature type="domain" description="Transcobalamin-like C-terminal" evidence="3">
    <location>
        <begin position="79"/>
        <end position="157"/>
    </location>
</feature>
<organism evidence="4 5">
    <name type="scientific">Ruminococcus bovis</name>
    <dbReference type="NCBI Taxonomy" id="2564099"/>
    <lineage>
        <taxon>Bacteria</taxon>
        <taxon>Bacillati</taxon>
        <taxon>Bacillota</taxon>
        <taxon>Clostridia</taxon>
        <taxon>Eubacteriales</taxon>
        <taxon>Oscillospiraceae</taxon>
        <taxon>Ruminococcus</taxon>
    </lineage>
</organism>
<proteinExistence type="predicted"/>
<feature type="compositionally biased region" description="Low complexity" evidence="1">
    <location>
        <begin position="359"/>
        <end position="374"/>
    </location>
</feature>
<keyword evidence="2" id="KW-0812">Transmembrane</keyword>
<reference evidence="4 5" key="1">
    <citation type="submission" date="2019-04" db="EMBL/GenBank/DDBJ databases">
        <authorList>
            <person name="Embree M."/>
            <person name="Gaffney J.R."/>
        </authorList>
    </citation>
    <scope>NUCLEOTIDE SEQUENCE [LARGE SCALE GENOMIC DNA]</scope>
    <source>
        <strain evidence="4 5">JE7A12</strain>
    </source>
</reference>
<evidence type="ECO:0000256" key="2">
    <source>
        <dbReference type="SAM" id="Phobius"/>
    </source>
</evidence>
<evidence type="ECO:0000313" key="5">
    <source>
        <dbReference type="Proteomes" id="UP000301475"/>
    </source>
</evidence>
<feature type="region of interest" description="Disordered" evidence="1">
    <location>
        <begin position="272"/>
        <end position="374"/>
    </location>
</feature>
<keyword evidence="2" id="KW-0472">Membrane</keyword>
<name>A0A4P8XUC1_9FIRM</name>
<evidence type="ECO:0000259" key="3">
    <source>
        <dbReference type="Pfam" id="PF14478"/>
    </source>
</evidence>
<feature type="compositionally biased region" description="Low complexity" evidence="1">
    <location>
        <begin position="284"/>
        <end position="313"/>
    </location>
</feature>
<dbReference type="RefSeq" id="WP_138156299.1">
    <property type="nucleotide sequence ID" value="NZ_CP039381.1"/>
</dbReference>
<feature type="transmembrane region" description="Helical" evidence="2">
    <location>
        <begin position="386"/>
        <end position="409"/>
    </location>
</feature>
<accession>A0A4P8XUC1</accession>
<dbReference type="Pfam" id="PF14478">
    <property type="entry name" value="DUF4430"/>
    <property type="match status" value="1"/>
</dbReference>